<dbReference type="GeneID" id="94174462"/>
<comment type="caution">
    <text evidence="2">The sequence shown here is derived from an EMBL/GenBank/DDBJ whole genome shotgun (WGS) entry which is preliminary data.</text>
</comment>
<proteinExistence type="predicted"/>
<evidence type="ECO:0000256" key="1">
    <source>
        <dbReference type="SAM" id="MobiDB-lite"/>
    </source>
</evidence>
<keyword evidence="3" id="KW-1185">Reference proteome</keyword>
<dbReference type="KEGG" id="lenr:94174462"/>
<dbReference type="AlphaFoldDB" id="A0A836GLE3"/>
<dbReference type="Proteomes" id="UP000674179">
    <property type="component" value="Chromosome 10"/>
</dbReference>
<feature type="region of interest" description="Disordered" evidence="1">
    <location>
        <begin position="1"/>
        <end position="20"/>
    </location>
</feature>
<gene>
    <name evidence="2" type="ORF">CUR178_07306</name>
</gene>
<reference evidence="2 3" key="1">
    <citation type="submission" date="2021-02" db="EMBL/GenBank/DDBJ databases">
        <title>Leishmania (Mundinia) enrietti genome sequencing and assembly.</title>
        <authorList>
            <person name="Almutairi H."/>
            <person name="Gatherer D."/>
        </authorList>
    </citation>
    <scope>NUCLEOTIDE SEQUENCE [LARGE SCALE GENOMIC DNA]</scope>
    <source>
        <strain evidence="2">CUR178</strain>
    </source>
</reference>
<evidence type="ECO:0000313" key="2">
    <source>
        <dbReference type="EMBL" id="KAG5484152.1"/>
    </source>
</evidence>
<feature type="compositionally biased region" description="Polar residues" evidence="1">
    <location>
        <begin position="1"/>
        <end position="18"/>
    </location>
</feature>
<dbReference type="EMBL" id="JAFHKP010000010">
    <property type="protein sequence ID" value="KAG5484152.1"/>
    <property type="molecule type" value="Genomic_DNA"/>
</dbReference>
<evidence type="ECO:0008006" key="4">
    <source>
        <dbReference type="Google" id="ProtNLM"/>
    </source>
</evidence>
<sequence>MQRVNQVGRSGRQGTSHAFLTPGDACVPKVAKFVEEETDHALNDDIRRMIADIEAEGGRNS</sequence>
<dbReference type="RefSeq" id="XP_067695040.1">
    <property type="nucleotide sequence ID" value="XM_067838952.1"/>
</dbReference>
<accession>A0A836GLE3</accession>
<protein>
    <recommendedName>
        <fullName evidence="4">RNA helicase</fullName>
    </recommendedName>
</protein>
<organism evidence="2 3">
    <name type="scientific">Leishmania enriettii</name>
    <dbReference type="NCBI Taxonomy" id="5663"/>
    <lineage>
        <taxon>Eukaryota</taxon>
        <taxon>Discoba</taxon>
        <taxon>Euglenozoa</taxon>
        <taxon>Kinetoplastea</taxon>
        <taxon>Metakinetoplastina</taxon>
        <taxon>Trypanosomatida</taxon>
        <taxon>Trypanosomatidae</taxon>
        <taxon>Leishmaniinae</taxon>
        <taxon>Leishmania</taxon>
    </lineage>
</organism>
<evidence type="ECO:0000313" key="3">
    <source>
        <dbReference type="Proteomes" id="UP000674179"/>
    </source>
</evidence>
<name>A0A836GLE3_LEIEN</name>